<keyword evidence="3" id="KW-0378">Hydrolase</keyword>
<accession>A0A941HPE7</accession>
<proteinExistence type="predicted"/>
<dbReference type="Proteomes" id="UP000675379">
    <property type="component" value="Unassembled WGS sequence"/>
</dbReference>
<name>A0A941HPE7_9CLOT</name>
<dbReference type="GO" id="GO:0008237">
    <property type="term" value="F:metallopeptidase activity"/>
    <property type="evidence" value="ECO:0007669"/>
    <property type="project" value="UniProtKB-KW"/>
</dbReference>
<evidence type="ECO:0000313" key="3">
    <source>
        <dbReference type="EMBL" id="MBR0575396.1"/>
    </source>
</evidence>
<dbReference type="GO" id="GO:0080120">
    <property type="term" value="P:CAAX-box protein maturation"/>
    <property type="evidence" value="ECO:0007669"/>
    <property type="project" value="UniProtKB-ARBA"/>
</dbReference>
<keyword evidence="3" id="KW-0482">Metalloprotease</keyword>
<dbReference type="InterPro" id="IPR052710">
    <property type="entry name" value="CAAX_protease"/>
</dbReference>
<keyword evidence="1" id="KW-1133">Transmembrane helix</keyword>
<feature type="transmembrane region" description="Helical" evidence="1">
    <location>
        <begin position="51"/>
        <end position="80"/>
    </location>
</feature>
<feature type="transmembrane region" description="Helical" evidence="1">
    <location>
        <begin position="100"/>
        <end position="124"/>
    </location>
</feature>
<dbReference type="PANTHER" id="PTHR36435">
    <property type="entry name" value="SLR1288 PROTEIN"/>
    <property type="match status" value="1"/>
</dbReference>
<keyword evidence="3" id="KW-0645">Protease</keyword>
<dbReference type="GO" id="GO:0004175">
    <property type="term" value="F:endopeptidase activity"/>
    <property type="evidence" value="ECO:0007669"/>
    <property type="project" value="UniProtKB-ARBA"/>
</dbReference>
<evidence type="ECO:0000313" key="4">
    <source>
        <dbReference type="Proteomes" id="UP000675379"/>
    </source>
</evidence>
<dbReference type="InterPro" id="IPR003675">
    <property type="entry name" value="Rce1/LyrA-like_dom"/>
</dbReference>
<keyword evidence="1" id="KW-0472">Membrane</keyword>
<comment type="caution">
    <text evidence="3">The sequence shown here is derived from an EMBL/GenBank/DDBJ whole genome shotgun (WGS) entry which is preliminary data.</text>
</comment>
<dbReference type="Pfam" id="PF02517">
    <property type="entry name" value="Rce1-like"/>
    <property type="match status" value="1"/>
</dbReference>
<dbReference type="PANTHER" id="PTHR36435:SF1">
    <property type="entry name" value="CAAX AMINO TERMINAL PROTEASE FAMILY PROTEIN"/>
    <property type="match status" value="1"/>
</dbReference>
<sequence>MAEFWGAGDNAIYALQVLFYFVMFIGFFLLPLHREDRKAILYEDPQERKPLVMIFLPFFIMGLFTVLYTLLLQAVAPRLYESFINAPNLLEGLDFGTNPWAFVLTFLAVVILAPVVEEIVFRGILFNLLNRKRGMATAMVVSSILFGVLHLETMVPTAIIGFTLCFIYQKTGSLKLVMGAHMFNNLMAFSLPFLIGDLNTQDAAYLTLSLVLFLLYVASSLYFVYYVLKNRSAFQRRSPIYRAWRDDFDL</sequence>
<dbReference type="EMBL" id="JAGSCS010000003">
    <property type="protein sequence ID" value="MBR0575396.1"/>
    <property type="molecule type" value="Genomic_DNA"/>
</dbReference>
<protein>
    <submittedName>
        <fullName evidence="3">CPBP family intramembrane metalloprotease</fullName>
    </submittedName>
</protein>
<keyword evidence="4" id="KW-1185">Reference proteome</keyword>
<dbReference type="RefSeq" id="WP_211799919.1">
    <property type="nucleotide sequence ID" value="NZ_JAGSCS010000003.1"/>
</dbReference>
<feature type="transmembrane region" description="Helical" evidence="1">
    <location>
        <begin position="136"/>
        <end position="169"/>
    </location>
</feature>
<keyword evidence="1" id="KW-0812">Transmembrane</keyword>
<feature type="domain" description="CAAX prenyl protease 2/Lysostaphin resistance protein A-like" evidence="2">
    <location>
        <begin position="100"/>
        <end position="187"/>
    </location>
</feature>
<gene>
    <name evidence="3" type="ORF">KCG48_03480</name>
</gene>
<feature type="transmembrane region" description="Helical" evidence="1">
    <location>
        <begin position="12"/>
        <end position="30"/>
    </location>
</feature>
<evidence type="ECO:0000259" key="2">
    <source>
        <dbReference type="Pfam" id="PF02517"/>
    </source>
</evidence>
<dbReference type="AlphaFoldDB" id="A0A941HPE7"/>
<organism evidence="3 4">
    <name type="scientific">Proteiniclasticum sediminis</name>
    <dbReference type="NCBI Taxonomy" id="2804028"/>
    <lineage>
        <taxon>Bacteria</taxon>
        <taxon>Bacillati</taxon>
        <taxon>Bacillota</taxon>
        <taxon>Clostridia</taxon>
        <taxon>Eubacteriales</taxon>
        <taxon>Clostridiaceae</taxon>
        <taxon>Proteiniclasticum</taxon>
    </lineage>
</organism>
<reference evidence="3" key="1">
    <citation type="submission" date="2021-04" db="EMBL/GenBank/DDBJ databases">
        <title>Proteiniclasticum sedimins sp. nov., an obligate anaerobic bacterium isolated from anaerobic sludge.</title>
        <authorList>
            <person name="Liu J."/>
        </authorList>
    </citation>
    <scope>NUCLEOTIDE SEQUENCE</scope>
    <source>
        <strain evidence="3">BAD-10</strain>
    </source>
</reference>
<feature type="transmembrane region" description="Helical" evidence="1">
    <location>
        <begin position="203"/>
        <end position="228"/>
    </location>
</feature>
<evidence type="ECO:0000256" key="1">
    <source>
        <dbReference type="SAM" id="Phobius"/>
    </source>
</evidence>